<proteinExistence type="inferred from homology"/>
<dbReference type="EMBL" id="JAVDWR010000001">
    <property type="protein sequence ID" value="MDR7119317.1"/>
    <property type="molecule type" value="Genomic_DNA"/>
</dbReference>
<comment type="similarity">
    <text evidence="2 6">Belongs to the dTDP-4-dehydrorhamnose reductase family.</text>
</comment>
<dbReference type="NCBIfam" id="TIGR01214">
    <property type="entry name" value="rmlD"/>
    <property type="match status" value="1"/>
</dbReference>
<evidence type="ECO:0000256" key="6">
    <source>
        <dbReference type="RuleBase" id="RU364082"/>
    </source>
</evidence>
<evidence type="ECO:0000259" key="7">
    <source>
        <dbReference type="Pfam" id="PF04321"/>
    </source>
</evidence>
<keyword evidence="6" id="KW-0521">NADP</keyword>
<dbReference type="PANTHER" id="PTHR10491:SF4">
    <property type="entry name" value="METHIONINE ADENOSYLTRANSFERASE 2 SUBUNIT BETA"/>
    <property type="match status" value="1"/>
</dbReference>
<dbReference type="NCBIfam" id="NF007440">
    <property type="entry name" value="PRK09987.1"/>
    <property type="match status" value="1"/>
</dbReference>
<evidence type="ECO:0000256" key="5">
    <source>
        <dbReference type="ARBA" id="ARBA00048200"/>
    </source>
</evidence>
<evidence type="ECO:0000256" key="3">
    <source>
        <dbReference type="ARBA" id="ARBA00012929"/>
    </source>
</evidence>
<comment type="catalytic activity">
    <reaction evidence="5 6">
        <text>dTDP-beta-L-rhamnose + NADP(+) = dTDP-4-dehydro-beta-L-rhamnose + NADPH + H(+)</text>
        <dbReference type="Rhea" id="RHEA:21796"/>
        <dbReference type="ChEBI" id="CHEBI:15378"/>
        <dbReference type="ChEBI" id="CHEBI:57510"/>
        <dbReference type="ChEBI" id="CHEBI:57783"/>
        <dbReference type="ChEBI" id="CHEBI:58349"/>
        <dbReference type="ChEBI" id="CHEBI:62830"/>
        <dbReference type="EC" id="1.1.1.133"/>
    </reaction>
</comment>
<name>A0ABU1VUD0_9GAMM</name>
<keyword evidence="6 8" id="KW-0560">Oxidoreductase</keyword>
<dbReference type="EC" id="1.1.1.133" evidence="3 6"/>
<dbReference type="Gene3D" id="3.90.25.10">
    <property type="entry name" value="UDP-galactose 4-epimerase, domain 1"/>
    <property type="match status" value="1"/>
</dbReference>
<evidence type="ECO:0000256" key="4">
    <source>
        <dbReference type="ARBA" id="ARBA00017099"/>
    </source>
</evidence>
<comment type="function">
    <text evidence="6">Catalyzes the reduction of dTDP-6-deoxy-L-lyxo-4-hexulose to yield dTDP-L-rhamnose.</text>
</comment>
<dbReference type="Gene3D" id="3.40.50.720">
    <property type="entry name" value="NAD(P)-binding Rossmann-like Domain"/>
    <property type="match status" value="1"/>
</dbReference>
<feature type="domain" description="RmlD-like substrate binding" evidence="7">
    <location>
        <begin position="4"/>
        <end position="293"/>
    </location>
</feature>
<dbReference type="InterPro" id="IPR029903">
    <property type="entry name" value="RmlD-like-bd"/>
</dbReference>
<keyword evidence="9" id="KW-1185">Reference proteome</keyword>
<dbReference type="InterPro" id="IPR036291">
    <property type="entry name" value="NAD(P)-bd_dom_sf"/>
</dbReference>
<comment type="caution">
    <text evidence="8">The sequence shown here is derived from an EMBL/GenBank/DDBJ whole genome shotgun (WGS) entry which is preliminary data.</text>
</comment>
<gene>
    <name evidence="8" type="ORF">J2W69_000232</name>
</gene>
<dbReference type="Pfam" id="PF04321">
    <property type="entry name" value="RmlD_sub_bind"/>
    <property type="match status" value="1"/>
</dbReference>
<evidence type="ECO:0000256" key="2">
    <source>
        <dbReference type="ARBA" id="ARBA00010944"/>
    </source>
</evidence>
<dbReference type="RefSeq" id="WP_310273745.1">
    <property type="nucleotide sequence ID" value="NZ_JAVDWR010000001.1"/>
</dbReference>
<protein>
    <recommendedName>
        <fullName evidence="4 6">dTDP-4-dehydrorhamnose reductase</fullName>
        <ecNumber evidence="3 6">1.1.1.133</ecNumber>
    </recommendedName>
</protein>
<accession>A0ABU1VUD0</accession>
<sequence>MAVIVLLAPTGQVGFELARSLAPLGQLHYISRADVDFSDTAAVQQKVAALQPDVIVNAAAWTAVDKAETEAEGAYLLNAALPQALAQVAQQQNAWLVHYSSDYVYPGNGTAAWQECDQTAPLSVYGASKLAGDIAIQNACAKHLIFRTSWVYAARGNNFMRTMLKLALSREALKVVADQVGAPTPARLIAQVSCLALQQALIKGAQVSGIYHLAPKGETSWYGFAEAIFAFVRKKGIALQLQPAKFEAINTDQYPMLAKRPANSRLNLTKIEHTFGMQMPDWHGQLELTLEELLSSQTLLTD</sequence>
<dbReference type="Proteomes" id="UP001257909">
    <property type="component" value="Unassembled WGS sequence"/>
</dbReference>
<comment type="pathway">
    <text evidence="1 6">Carbohydrate biosynthesis; dTDP-L-rhamnose biosynthesis.</text>
</comment>
<dbReference type="InterPro" id="IPR005913">
    <property type="entry name" value="dTDP_dehydrorham_reduct"/>
</dbReference>
<dbReference type="PANTHER" id="PTHR10491">
    <property type="entry name" value="DTDP-4-DEHYDRORHAMNOSE REDUCTASE"/>
    <property type="match status" value="1"/>
</dbReference>
<organism evidence="8 9">
    <name type="scientific">Rheinheimera soli</name>
    <dbReference type="NCBI Taxonomy" id="443616"/>
    <lineage>
        <taxon>Bacteria</taxon>
        <taxon>Pseudomonadati</taxon>
        <taxon>Pseudomonadota</taxon>
        <taxon>Gammaproteobacteria</taxon>
        <taxon>Chromatiales</taxon>
        <taxon>Chromatiaceae</taxon>
        <taxon>Rheinheimera</taxon>
    </lineage>
</organism>
<dbReference type="SUPFAM" id="SSF51735">
    <property type="entry name" value="NAD(P)-binding Rossmann-fold domains"/>
    <property type="match status" value="1"/>
</dbReference>
<evidence type="ECO:0000256" key="1">
    <source>
        <dbReference type="ARBA" id="ARBA00004781"/>
    </source>
</evidence>
<reference evidence="8 9" key="1">
    <citation type="submission" date="2023-07" db="EMBL/GenBank/DDBJ databases">
        <title>Sorghum-associated microbial communities from plants grown in Nebraska, USA.</title>
        <authorList>
            <person name="Schachtman D."/>
        </authorList>
    </citation>
    <scope>NUCLEOTIDE SEQUENCE [LARGE SCALE GENOMIC DNA]</scope>
    <source>
        <strain evidence="8 9">4138</strain>
    </source>
</reference>
<dbReference type="CDD" id="cd05254">
    <property type="entry name" value="dTDP_HR_like_SDR_e"/>
    <property type="match status" value="1"/>
</dbReference>
<dbReference type="GO" id="GO:0008831">
    <property type="term" value="F:dTDP-4-dehydrorhamnose reductase activity"/>
    <property type="evidence" value="ECO:0007669"/>
    <property type="project" value="UniProtKB-EC"/>
</dbReference>
<comment type="cofactor">
    <cofactor evidence="6">
        <name>Mg(2+)</name>
        <dbReference type="ChEBI" id="CHEBI:18420"/>
    </cofactor>
    <text evidence="6">Binds 1 Mg(2+) ion per monomer.</text>
</comment>
<evidence type="ECO:0000313" key="9">
    <source>
        <dbReference type="Proteomes" id="UP001257909"/>
    </source>
</evidence>
<evidence type="ECO:0000313" key="8">
    <source>
        <dbReference type="EMBL" id="MDR7119317.1"/>
    </source>
</evidence>